<accession>A0ABP5HAV6</accession>
<feature type="transmembrane region" description="Helical" evidence="2">
    <location>
        <begin position="39"/>
        <end position="60"/>
    </location>
</feature>
<feature type="region of interest" description="Disordered" evidence="1">
    <location>
        <begin position="1"/>
        <end position="30"/>
    </location>
</feature>
<comment type="caution">
    <text evidence="3">The sequence shown here is derived from an EMBL/GenBank/DDBJ whole genome shotgun (WGS) entry which is preliminary data.</text>
</comment>
<evidence type="ECO:0000313" key="4">
    <source>
        <dbReference type="Proteomes" id="UP001500016"/>
    </source>
</evidence>
<keyword evidence="4" id="KW-1185">Reference proteome</keyword>
<protein>
    <recommendedName>
        <fullName evidence="5">Integral membrane protein</fullName>
    </recommendedName>
</protein>
<feature type="compositionally biased region" description="Basic and acidic residues" evidence="1">
    <location>
        <begin position="1"/>
        <end position="10"/>
    </location>
</feature>
<dbReference type="Pfam" id="PF19870">
    <property type="entry name" value="DUF6343"/>
    <property type="match status" value="1"/>
</dbReference>
<organism evidence="3 4">
    <name type="scientific">Streptomyces albiaxialis</name>
    <dbReference type="NCBI Taxonomy" id="329523"/>
    <lineage>
        <taxon>Bacteria</taxon>
        <taxon>Bacillati</taxon>
        <taxon>Actinomycetota</taxon>
        <taxon>Actinomycetes</taxon>
        <taxon>Kitasatosporales</taxon>
        <taxon>Streptomycetaceae</taxon>
        <taxon>Streptomyces</taxon>
    </lineage>
</organism>
<evidence type="ECO:0000313" key="3">
    <source>
        <dbReference type="EMBL" id="GAA2067518.1"/>
    </source>
</evidence>
<dbReference type="Proteomes" id="UP001500016">
    <property type="component" value="Unassembled WGS sequence"/>
</dbReference>
<proteinExistence type="predicted"/>
<keyword evidence="2" id="KW-1133">Transmembrane helix</keyword>
<sequence length="105" mass="11126">MDDRPREPVPRSRSGVYGRRHERTGTEPTTARSSLRLRLLLSAGFAPVFLAAAVGFGLWADASDPGTSPGSGPLWGIAAACALLGLLALVDVCVVRARQRRERGG</sequence>
<keyword evidence="2" id="KW-0472">Membrane</keyword>
<feature type="transmembrane region" description="Helical" evidence="2">
    <location>
        <begin position="72"/>
        <end position="95"/>
    </location>
</feature>
<keyword evidence="2" id="KW-0812">Transmembrane</keyword>
<reference evidence="4" key="1">
    <citation type="journal article" date="2019" name="Int. J. Syst. Evol. Microbiol.">
        <title>The Global Catalogue of Microorganisms (GCM) 10K type strain sequencing project: providing services to taxonomists for standard genome sequencing and annotation.</title>
        <authorList>
            <consortium name="The Broad Institute Genomics Platform"/>
            <consortium name="The Broad Institute Genome Sequencing Center for Infectious Disease"/>
            <person name="Wu L."/>
            <person name="Ma J."/>
        </authorList>
    </citation>
    <scope>NUCLEOTIDE SEQUENCE [LARGE SCALE GENOMIC DNA]</scope>
    <source>
        <strain evidence="4">JCM 15478</strain>
    </source>
</reference>
<dbReference type="EMBL" id="BAAAPE010000002">
    <property type="protein sequence ID" value="GAA2067518.1"/>
    <property type="molecule type" value="Genomic_DNA"/>
</dbReference>
<evidence type="ECO:0000256" key="2">
    <source>
        <dbReference type="SAM" id="Phobius"/>
    </source>
</evidence>
<evidence type="ECO:0008006" key="5">
    <source>
        <dbReference type="Google" id="ProtNLM"/>
    </source>
</evidence>
<dbReference type="RefSeq" id="WP_344525301.1">
    <property type="nucleotide sequence ID" value="NZ_BAAAPE010000002.1"/>
</dbReference>
<name>A0ABP5HAV6_9ACTN</name>
<gene>
    <name evidence="3" type="ORF">GCM10009801_14950</name>
</gene>
<dbReference type="InterPro" id="IPR045924">
    <property type="entry name" value="DUF6343"/>
</dbReference>
<evidence type="ECO:0000256" key="1">
    <source>
        <dbReference type="SAM" id="MobiDB-lite"/>
    </source>
</evidence>